<evidence type="ECO:0008006" key="5">
    <source>
        <dbReference type="Google" id="ProtNLM"/>
    </source>
</evidence>
<keyword evidence="4" id="KW-1185">Reference proteome</keyword>
<accession>A0ABW0BXD3</accession>
<feature type="chain" id="PRO_5046713715" description="Translation initiation factor IF-2" evidence="2">
    <location>
        <begin position="20"/>
        <end position="130"/>
    </location>
</feature>
<evidence type="ECO:0000256" key="1">
    <source>
        <dbReference type="SAM" id="MobiDB-lite"/>
    </source>
</evidence>
<feature type="compositionally biased region" description="Polar residues" evidence="1">
    <location>
        <begin position="52"/>
        <end position="65"/>
    </location>
</feature>
<dbReference type="Proteomes" id="UP001596163">
    <property type="component" value="Unassembled WGS sequence"/>
</dbReference>
<dbReference type="EMBL" id="JBHSKS010000006">
    <property type="protein sequence ID" value="MFC5192005.1"/>
    <property type="molecule type" value="Genomic_DNA"/>
</dbReference>
<sequence length="130" mass="13289">MTRIVLLFVLLFASGITLAQTEAPKKAVPSQVQAGEAGKKVGISSAARRSSLPGTINPTGKTNADTDGPKADGPNKHVPNGGGPANRPEVRVPKNRPGGPITRPTGTPGTRPNVPPGTRPTVPRQRPPGG</sequence>
<evidence type="ECO:0000313" key="4">
    <source>
        <dbReference type="Proteomes" id="UP001596163"/>
    </source>
</evidence>
<reference evidence="4" key="1">
    <citation type="journal article" date="2019" name="Int. J. Syst. Evol. Microbiol.">
        <title>The Global Catalogue of Microorganisms (GCM) 10K type strain sequencing project: providing services to taxonomists for standard genome sequencing and annotation.</title>
        <authorList>
            <consortium name="The Broad Institute Genomics Platform"/>
            <consortium name="The Broad Institute Genome Sequencing Center for Infectious Disease"/>
            <person name="Wu L."/>
            <person name="Ma J."/>
        </authorList>
    </citation>
    <scope>NUCLEOTIDE SEQUENCE [LARGE SCALE GENOMIC DNA]</scope>
    <source>
        <strain evidence="4">CGMCC 1.7030</strain>
    </source>
</reference>
<evidence type="ECO:0000256" key="2">
    <source>
        <dbReference type="SAM" id="SignalP"/>
    </source>
</evidence>
<keyword evidence="2" id="KW-0732">Signal</keyword>
<comment type="caution">
    <text evidence="3">The sequence shown here is derived from an EMBL/GenBank/DDBJ whole genome shotgun (WGS) entry which is preliminary data.</text>
</comment>
<proteinExistence type="predicted"/>
<protein>
    <recommendedName>
        <fullName evidence="5">Translation initiation factor IF-2</fullName>
    </recommendedName>
</protein>
<name>A0ABW0BXD3_9BACT</name>
<feature type="compositionally biased region" description="Low complexity" evidence="1">
    <location>
        <begin position="96"/>
        <end position="112"/>
    </location>
</feature>
<organism evidence="3 4">
    <name type="scientific">Algoriphagus aquatilis</name>
    <dbReference type="NCBI Taxonomy" id="490186"/>
    <lineage>
        <taxon>Bacteria</taxon>
        <taxon>Pseudomonadati</taxon>
        <taxon>Bacteroidota</taxon>
        <taxon>Cytophagia</taxon>
        <taxon>Cytophagales</taxon>
        <taxon>Cyclobacteriaceae</taxon>
        <taxon>Algoriphagus</taxon>
    </lineage>
</organism>
<gene>
    <name evidence="3" type="ORF">ACFPIK_09515</name>
</gene>
<feature type="region of interest" description="Disordered" evidence="1">
    <location>
        <begin position="20"/>
        <end position="130"/>
    </location>
</feature>
<feature type="signal peptide" evidence="2">
    <location>
        <begin position="1"/>
        <end position="19"/>
    </location>
</feature>
<dbReference type="RefSeq" id="WP_377914594.1">
    <property type="nucleotide sequence ID" value="NZ_JBHSKS010000006.1"/>
</dbReference>
<evidence type="ECO:0000313" key="3">
    <source>
        <dbReference type="EMBL" id="MFC5192005.1"/>
    </source>
</evidence>